<sequence length="859" mass="94271">MSDVAPVYYVTGTIHSTESGAPTALMELAYRLAVDESPYVKNIRDHVVTLITPIVEVDGRDRMVDLFRWHMAHPNDTWPNLLYWGHYVAHDNNRDAMAMTLKLSQNVMNTFVGWKAQVLHDLHESGSFLYDNTVGDGPYNAWLDPLLTNEWQMLGWNNVQEMTRLGMPGVYTHGNFDTWSPGYLMFMAATHNGISRLYETFGNGGTAETVERTLSPDETARTWFRQNPPLPHVMWSLRNNNNYEQTGLLVSLSYFANNRQQFLQNFWEKSKRSIAKARTEGPAAYVLPADERRPGAQAELLRVMQKQHVEITRATAPFTVAVPTRRAARGAGSVERGAGSDSGRSALSAPRSALARSTETREFPAGSYIIRMDQPYSRIADALLDYQYWSPNDPQKTPYDDTGWTFPEGFAVATVRVTDPRVLDVPATPVTDTVRATGGVTGAGPVVAIDANGDVALATLRYKLKGADIQAAEEPFESGGKRFARGAFLVRNVAGADLDRALQTLGLRGTALASAPDVKTHAVRAARVAILHTWISTQTEGWWRQAFDAHEIPYDYISTQEIAKTPNLAAKYDVILFPPAGGSGQQIIDGLPMWRNPMPWKVTPETPNLTAFAQTDDIRPGLGWQGMANLQTFVQNGGVLVTSVNTADFATQYGLAQGVTMNHPRRGTVTGSLLRTRLVDDASPITYGVADGLAVYSDAGESFTVSNGRGGRGGRFAGLGGQRETGRGTADDPDVPQGRPTLDARNAAPTPERTEPWQGGTVTGDMLRNPTYLIPPDQRPRVALRFSEQRDLLASGLLDGGSDIAQRPAVVDVPVRKGHVVLFANNPVYRGETIGSYPLVLNAMLHWDNLNAGRKLDPR</sequence>
<dbReference type="KEGG" id="gba:J421_1629"/>
<evidence type="ECO:0000313" key="4">
    <source>
        <dbReference type="Proteomes" id="UP000019151"/>
    </source>
</evidence>
<proteinExistence type="predicted"/>
<dbReference type="PATRIC" id="fig|861299.3.peg.1654"/>
<dbReference type="SUPFAM" id="SSF53187">
    <property type="entry name" value="Zn-dependent exopeptidases"/>
    <property type="match status" value="1"/>
</dbReference>
<dbReference type="GO" id="GO:0006508">
    <property type="term" value="P:proteolysis"/>
    <property type="evidence" value="ECO:0007669"/>
    <property type="project" value="InterPro"/>
</dbReference>
<dbReference type="EMBL" id="CP007128">
    <property type="protein sequence ID" value="AHG89166.1"/>
    <property type="molecule type" value="Genomic_DNA"/>
</dbReference>
<feature type="region of interest" description="Disordered" evidence="1">
    <location>
        <begin position="327"/>
        <end position="358"/>
    </location>
</feature>
<feature type="region of interest" description="Disordered" evidence="1">
    <location>
        <begin position="704"/>
        <end position="765"/>
    </location>
</feature>
<protein>
    <submittedName>
        <fullName evidence="3">Peptidase M14 carboxypeptidase A</fullName>
    </submittedName>
</protein>
<dbReference type="InParanoid" id="W0REC3"/>
<accession>W0REC3</accession>
<evidence type="ECO:0000259" key="2">
    <source>
        <dbReference type="Pfam" id="PF00246"/>
    </source>
</evidence>
<reference evidence="3 4" key="1">
    <citation type="journal article" date="2014" name="Genome Announc.">
        <title>Genome Sequence and Methylome of Soil Bacterium Gemmatirosa kalamazoonensis KBS708T, a Member of the Rarely Cultivated Gemmatimonadetes Phylum.</title>
        <authorList>
            <person name="Debruyn J.M."/>
            <person name="Radosevich M."/>
            <person name="Wommack K.E."/>
            <person name="Polson S.W."/>
            <person name="Hauser L.J."/>
            <person name="Fawaz M.N."/>
            <person name="Korlach J."/>
            <person name="Tsai Y.C."/>
        </authorList>
    </citation>
    <scope>NUCLEOTIDE SEQUENCE [LARGE SCALE GENOMIC DNA]</scope>
    <source>
        <strain evidence="3 4">KBS708</strain>
    </source>
</reference>
<keyword evidence="4" id="KW-1185">Reference proteome</keyword>
<name>W0REC3_9BACT</name>
<gene>
    <name evidence="3" type="ORF">J421_1629</name>
</gene>
<evidence type="ECO:0000256" key="1">
    <source>
        <dbReference type="SAM" id="MobiDB-lite"/>
    </source>
</evidence>
<organism evidence="3 4">
    <name type="scientific">Gemmatirosa kalamazoonensis</name>
    <dbReference type="NCBI Taxonomy" id="861299"/>
    <lineage>
        <taxon>Bacteria</taxon>
        <taxon>Pseudomonadati</taxon>
        <taxon>Gemmatimonadota</taxon>
        <taxon>Gemmatimonadia</taxon>
        <taxon>Gemmatimonadales</taxon>
        <taxon>Gemmatimonadaceae</taxon>
        <taxon>Gemmatirosa</taxon>
    </lineage>
</organism>
<feature type="compositionally biased region" description="Low complexity" evidence="1">
    <location>
        <begin position="344"/>
        <end position="357"/>
    </location>
</feature>
<dbReference type="GO" id="GO:0008270">
    <property type="term" value="F:zinc ion binding"/>
    <property type="evidence" value="ECO:0007669"/>
    <property type="project" value="InterPro"/>
</dbReference>
<evidence type="ECO:0000313" key="3">
    <source>
        <dbReference type="EMBL" id="AHG89166.1"/>
    </source>
</evidence>
<keyword evidence="3" id="KW-0121">Carboxypeptidase</keyword>
<dbReference type="STRING" id="861299.J421_1629"/>
<feature type="compositionally biased region" description="Gly residues" evidence="1">
    <location>
        <begin position="708"/>
        <end position="723"/>
    </location>
</feature>
<feature type="domain" description="Peptidase M14" evidence="2">
    <location>
        <begin position="6"/>
        <end position="63"/>
    </location>
</feature>
<dbReference type="RefSeq" id="WP_104022388.1">
    <property type="nucleotide sequence ID" value="NZ_CP007128.1"/>
</dbReference>
<dbReference type="Proteomes" id="UP000019151">
    <property type="component" value="Chromosome"/>
</dbReference>
<dbReference type="GO" id="GO:0004181">
    <property type="term" value="F:metallocarboxypeptidase activity"/>
    <property type="evidence" value="ECO:0007669"/>
    <property type="project" value="InterPro"/>
</dbReference>
<dbReference type="eggNOG" id="COG2866">
    <property type="taxonomic scope" value="Bacteria"/>
</dbReference>
<dbReference type="Pfam" id="PF00246">
    <property type="entry name" value="Peptidase_M14"/>
    <property type="match status" value="1"/>
</dbReference>
<dbReference type="Gene3D" id="3.40.630.10">
    <property type="entry name" value="Zn peptidases"/>
    <property type="match status" value="1"/>
</dbReference>
<dbReference type="HOGENOM" id="CLU_011471_0_0_0"/>
<dbReference type="InterPro" id="IPR000834">
    <property type="entry name" value="Peptidase_M14"/>
</dbReference>
<keyword evidence="3" id="KW-0645">Protease</keyword>
<keyword evidence="3" id="KW-0378">Hydrolase</keyword>
<dbReference type="AlphaFoldDB" id="W0REC3"/>